<evidence type="ECO:0000313" key="2">
    <source>
        <dbReference type="Proteomes" id="UP000053127"/>
    </source>
</evidence>
<comment type="caution">
    <text evidence="1">The sequence shown here is derived from an EMBL/GenBank/DDBJ whole genome shotgun (WGS) entry which is preliminary data.</text>
</comment>
<dbReference type="OrthoDB" id="3238779at2"/>
<evidence type="ECO:0000313" key="1">
    <source>
        <dbReference type="EMBL" id="KUM99497.1"/>
    </source>
</evidence>
<keyword evidence="2" id="KW-1185">Reference proteome</keyword>
<dbReference type="AlphaFoldDB" id="A0A101NUT6"/>
<accession>A0A101NUT6</accession>
<dbReference type="STRING" id="67386.AQI95_38950"/>
<gene>
    <name evidence="1" type="ORF">AQI95_38950</name>
</gene>
<dbReference type="Proteomes" id="UP000053127">
    <property type="component" value="Unassembled WGS sequence"/>
</dbReference>
<sequence>MRCRPHGVRWPLCRGHGTALVNTYAFDRQAARVAAQYSKTAAAELMRTSWRTAGRIVERFVADRDRAVDRLAGLRRIGTDEISHRKGQRCMKVAVDHDTAKGGGTLVLRAGPFGGRAAG</sequence>
<organism evidence="1 2">
    <name type="scientific">Streptomyces yokosukanensis</name>
    <dbReference type="NCBI Taxonomy" id="67386"/>
    <lineage>
        <taxon>Bacteria</taxon>
        <taxon>Bacillati</taxon>
        <taxon>Actinomycetota</taxon>
        <taxon>Actinomycetes</taxon>
        <taxon>Kitasatosporales</taxon>
        <taxon>Streptomycetaceae</taxon>
        <taxon>Streptomyces</taxon>
    </lineage>
</organism>
<evidence type="ECO:0008006" key="3">
    <source>
        <dbReference type="Google" id="ProtNLM"/>
    </source>
</evidence>
<reference evidence="1 2" key="1">
    <citation type="submission" date="2015-10" db="EMBL/GenBank/DDBJ databases">
        <title>Draft genome sequence of Streptomyces yokosukanensis DSM 40224, type strain for the species Streptomyces yokosukanensis.</title>
        <authorList>
            <person name="Ruckert C."/>
            <person name="Winkler A."/>
            <person name="Kalinowski J."/>
            <person name="Kampfer P."/>
            <person name="Glaeser S."/>
        </authorList>
    </citation>
    <scope>NUCLEOTIDE SEQUENCE [LARGE SCALE GENOMIC DNA]</scope>
    <source>
        <strain evidence="1 2">DSM 40224</strain>
    </source>
</reference>
<name>A0A101NUT6_9ACTN</name>
<dbReference type="RefSeq" id="WP_067135395.1">
    <property type="nucleotide sequence ID" value="NZ_JBFACD010000062.1"/>
</dbReference>
<dbReference type="EMBL" id="LMWN01000063">
    <property type="protein sequence ID" value="KUM99497.1"/>
    <property type="molecule type" value="Genomic_DNA"/>
</dbReference>
<protein>
    <recommendedName>
        <fullName evidence="3">Transposase IS204/IS1001/IS1096/IS1165 helix-turn-helix domain-containing protein</fullName>
    </recommendedName>
</protein>
<proteinExistence type="predicted"/>